<reference evidence="1 2" key="1">
    <citation type="submission" date="2018-11" db="EMBL/GenBank/DDBJ databases">
        <authorList>
            <consortium name="Pathogen Informatics"/>
        </authorList>
    </citation>
    <scope>NUCLEOTIDE SEQUENCE [LARGE SCALE GENOMIC DNA]</scope>
</reference>
<name>A0A3P7JS11_STRVU</name>
<dbReference type="EMBL" id="UYYB01113656">
    <property type="protein sequence ID" value="VDM81594.1"/>
    <property type="molecule type" value="Genomic_DNA"/>
</dbReference>
<proteinExistence type="predicted"/>
<dbReference type="Proteomes" id="UP000270094">
    <property type="component" value="Unassembled WGS sequence"/>
</dbReference>
<evidence type="ECO:0000313" key="1">
    <source>
        <dbReference type="EMBL" id="VDM81594.1"/>
    </source>
</evidence>
<protein>
    <submittedName>
        <fullName evidence="1">Uncharacterized protein</fullName>
    </submittedName>
</protein>
<sequence>MDVGNLKFLVRESISDLYAALRQSLYIRGTFVSFTKSLRTIPSAADRIAPWIASQVESLRKQVTLILSYKRFAFVSYKMCKLRLTIDRCFLSTITAFDAPKVGLRRNWVGITQ</sequence>
<organism evidence="1 2">
    <name type="scientific">Strongylus vulgaris</name>
    <name type="common">Blood worm</name>
    <dbReference type="NCBI Taxonomy" id="40348"/>
    <lineage>
        <taxon>Eukaryota</taxon>
        <taxon>Metazoa</taxon>
        <taxon>Ecdysozoa</taxon>
        <taxon>Nematoda</taxon>
        <taxon>Chromadorea</taxon>
        <taxon>Rhabditida</taxon>
        <taxon>Rhabditina</taxon>
        <taxon>Rhabditomorpha</taxon>
        <taxon>Strongyloidea</taxon>
        <taxon>Strongylidae</taxon>
        <taxon>Strongylus</taxon>
    </lineage>
</organism>
<accession>A0A3P7JS11</accession>
<keyword evidence="2" id="KW-1185">Reference proteome</keyword>
<gene>
    <name evidence="1" type="ORF">SVUK_LOCUS16592</name>
</gene>
<dbReference type="AlphaFoldDB" id="A0A3P7JS11"/>
<evidence type="ECO:0000313" key="2">
    <source>
        <dbReference type="Proteomes" id="UP000270094"/>
    </source>
</evidence>